<dbReference type="STRING" id="1109412.BN1221_04855c"/>
<accession>A0A0G4K2I6</accession>
<name>A0A0G4K2I6_9GAMM</name>
<keyword evidence="1" id="KW-0812">Transmembrane</keyword>
<reference evidence="3" key="1">
    <citation type="submission" date="2015-01" db="EMBL/GenBank/DDBJ databases">
        <authorList>
            <person name="Paterson Steve"/>
        </authorList>
    </citation>
    <scope>NUCLEOTIDE SEQUENCE [LARGE SCALE GENOMIC DNA]</scope>
    <source>
        <strain evidence="3">OBR1</strain>
    </source>
</reference>
<evidence type="ECO:0000313" key="3">
    <source>
        <dbReference type="Proteomes" id="UP000044377"/>
    </source>
</evidence>
<keyword evidence="3" id="KW-1185">Reference proteome</keyword>
<keyword evidence="1" id="KW-1133">Transmembrane helix</keyword>
<protein>
    <submittedName>
        <fullName evidence="2">Uncharacterized protein</fullName>
    </submittedName>
</protein>
<proteinExistence type="predicted"/>
<evidence type="ECO:0000256" key="1">
    <source>
        <dbReference type="SAM" id="Phobius"/>
    </source>
</evidence>
<keyword evidence="1" id="KW-0472">Membrane</keyword>
<organism evidence="2 3">
    <name type="scientific">Brenneria goodwinii</name>
    <dbReference type="NCBI Taxonomy" id="1109412"/>
    <lineage>
        <taxon>Bacteria</taxon>
        <taxon>Pseudomonadati</taxon>
        <taxon>Pseudomonadota</taxon>
        <taxon>Gammaproteobacteria</taxon>
        <taxon>Enterobacterales</taxon>
        <taxon>Pectobacteriaceae</taxon>
        <taxon>Brenneria</taxon>
    </lineage>
</organism>
<sequence>MLTGMTSVGEEVFAADKRMHRKHMPKTDALCKLILFYVREVLFNTALLMILCALFLFWHKNCNMIFIKIAG</sequence>
<dbReference type="Proteomes" id="UP000044377">
    <property type="component" value="Unassembled WGS sequence"/>
</dbReference>
<gene>
    <name evidence="2" type="ORF">BN1221_04855c</name>
</gene>
<feature type="transmembrane region" description="Helical" evidence="1">
    <location>
        <begin position="34"/>
        <end position="58"/>
    </location>
</feature>
<evidence type="ECO:0000313" key="2">
    <source>
        <dbReference type="EMBL" id="CPR21384.1"/>
    </source>
</evidence>
<dbReference type="AlphaFoldDB" id="A0A0G4K2I6"/>
<dbReference type="EMBL" id="CGIG01000001">
    <property type="protein sequence ID" value="CPR21384.1"/>
    <property type="molecule type" value="Genomic_DNA"/>
</dbReference>